<evidence type="ECO:0008006" key="4">
    <source>
        <dbReference type="Google" id="ProtNLM"/>
    </source>
</evidence>
<feature type="chain" id="PRO_5046737675" description="DUF4124 domain-containing protein" evidence="1">
    <location>
        <begin position="20"/>
        <end position="118"/>
    </location>
</feature>
<organism evidence="2 3">
    <name type="scientific">Shewanella litoralis</name>
    <dbReference type="NCBI Taxonomy" id="2282700"/>
    <lineage>
        <taxon>Bacteria</taxon>
        <taxon>Pseudomonadati</taxon>
        <taxon>Pseudomonadota</taxon>
        <taxon>Gammaproteobacteria</taxon>
        <taxon>Alteromonadales</taxon>
        <taxon>Shewanellaceae</taxon>
        <taxon>Shewanella</taxon>
    </lineage>
</organism>
<accession>A0ABQ2RAT6</accession>
<protein>
    <recommendedName>
        <fullName evidence="4">DUF4124 domain-containing protein</fullName>
    </recommendedName>
</protein>
<keyword evidence="3" id="KW-1185">Reference proteome</keyword>
<comment type="caution">
    <text evidence="2">The sequence shown here is derived from an EMBL/GenBank/DDBJ whole genome shotgun (WGS) entry which is preliminary data.</text>
</comment>
<dbReference type="EMBL" id="BMQX01000015">
    <property type="protein sequence ID" value="GGQ21673.1"/>
    <property type="molecule type" value="Genomic_DNA"/>
</dbReference>
<dbReference type="RefSeq" id="WP_160053989.1">
    <property type="nucleotide sequence ID" value="NZ_BMQX01000015.1"/>
</dbReference>
<keyword evidence="1" id="KW-0732">Signal</keyword>
<evidence type="ECO:0000256" key="1">
    <source>
        <dbReference type="SAM" id="SignalP"/>
    </source>
</evidence>
<dbReference type="Proteomes" id="UP000619118">
    <property type="component" value="Unassembled WGS sequence"/>
</dbReference>
<gene>
    <name evidence="2" type="ORF">GCM10009411_22210</name>
</gene>
<reference evidence="3" key="1">
    <citation type="journal article" date="2019" name="Int. J. Syst. Evol. Microbiol.">
        <title>The Global Catalogue of Microorganisms (GCM) 10K type strain sequencing project: providing services to taxonomists for standard genome sequencing and annotation.</title>
        <authorList>
            <consortium name="The Broad Institute Genomics Platform"/>
            <consortium name="The Broad Institute Genome Sequencing Center for Infectious Disease"/>
            <person name="Wu L."/>
            <person name="Ma J."/>
        </authorList>
    </citation>
    <scope>NUCLEOTIDE SEQUENCE [LARGE SCALE GENOMIC DNA]</scope>
    <source>
        <strain evidence="3">JCM 32306</strain>
    </source>
</reference>
<evidence type="ECO:0000313" key="3">
    <source>
        <dbReference type="Proteomes" id="UP000619118"/>
    </source>
</evidence>
<feature type="signal peptide" evidence="1">
    <location>
        <begin position="1"/>
        <end position="19"/>
    </location>
</feature>
<sequence>MYRTILGLLLFWPLQTMFAAVYQCEIDGVTHFTQVPCDPNDVSKGIYQPKSPIVIYSPDDLAAPVRVKRKKSVNTMDAGAAIVIKQKRCEGDSYTVVMKNISRYSTTVDVTFNYTIAR</sequence>
<evidence type="ECO:0000313" key="2">
    <source>
        <dbReference type="EMBL" id="GGQ21673.1"/>
    </source>
</evidence>
<proteinExistence type="predicted"/>
<name>A0ABQ2RAT6_9GAMM</name>